<accession>A0A1X9SGA1</accession>
<proteinExistence type="predicted"/>
<protein>
    <submittedName>
        <fullName evidence="1">Uncharacterized protein</fullName>
    </submittedName>
</protein>
<reference evidence="2" key="1">
    <citation type="submission" date="2017-04" db="EMBL/GenBank/DDBJ databases">
        <authorList>
            <person name="Abille Z."/>
            <person name="Afsharjavan R."/>
            <person name="Alms C.E."/>
            <person name="Anil A."/>
            <person name="Azuma E.A."/>
            <person name="Boateng D."/>
            <person name="Bowden K.V."/>
            <person name="Bui Q."/>
            <person name="Callaghan K.D."/>
            <person name="Canova P.N."/>
            <person name="Carter A.-G.V."/>
            <person name="Carty B."/>
            <person name="Choudhary A."/>
            <person name="Chugh K."/>
            <person name="Clark C.B."/>
            <person name="Clark J."/>
            <person name="Cortez R."/>
            <person name="Dalwadi R.M."/>
            <person name="Daou G."/>
            <person name="Das M."/>
            <person name="Dasari S."/>
            <person name="Davis E.H."/>
            <person name="Defreitas N."/>
            <person name="Demirji J."/>
            <person name="Endres C."/>
            <person name="Fakhar S."/>
            <person name="Feeley N."/>
            <person name="Flores D.C."/>
            <person name="Fowler A.R."/>
            <person name="George T."/>
            <person name="Greis H.L."/>
            <person name="Groleau D.L."/>
            <person name="Gulati J.K."/>
            <person name="Guzman W."/>
            <person name="Hallworth A.N."/>
            <person name="Hariri A."/>
            <person name="Haya V.N."/>
            <person name="Hoffman A.K."/>
            <person name="Horne B."/>
            <person name="Howard T."/>
            <person name="Iglesia A.J."/>
            <person name="Ijezie O.D."/>
            <person name="Incognito N.A."/>
            <person name="Inen J.A."/>
            <person name="Jaiswal A."/>
            <person name="Jezek R.A."/>
            <person name="Kawa A.C."/>
            <person name="Khan F."/>
            <person name="Khin A.C."/>
            <person name="Knapo J."/>
            <person name="Kong A.S."/>
            <person name="Le B.Q."/>
            <person name="Le Q.M."/>
            <person name="Le T.-H.M."/>
            <person name="Lee M."/>
            <person name="Lockwood J.L."/>
            <person name="Loto-Rojas G.S."/>
            <person name="Mantzavinos A."/>
            <person name="Martinez D.R."/>
            <person name="Meadows A.R."/>
            <person name="Mehr S."/>
            <person name="Mellon M.N."/>
            <person name="Memon S."/>
            <person name="Miller B."/>
            <person name="Min S."/>
            <person name="Mitchell L.M."/>
            <person name="Mohamed I.R."/>
            <person name="Mohammed F.O."/>
            <person name="More S."/>
            <person name="Muntaha S."/>
            <person name="Nadeem I."/>
            <person name="Ndjeumen-Njinguet A.S."/>
            <person name="Ng P."/>
            <person name="Ngu V.E."/>
            <person name="Nguyen B.N."/>
            <person name="OHern C.T."/>
            <person name="Oboh U.S."/>
            <person name="Pagano C.W."/>
            <person name="Panakal P.R."/>
            <person name="Park D.A."/>
            <person name="Parsana D."/>
            <person name="Patel P."/>
            <person name="Patel V.S."/>
            <person name="Patwardhan V.M."/>
            <person name="Pawar S.D."/>
            <person name="Payne V.R."/>
            <person name="Petricel I.M."/>
            <person name="Phillips C."/>
            <person name="Puglisi K.M."/>
            <person name="Ramaprasad G."/>
            <person name="Raza A.S."/>
            <person name="Rivera-Oven A.G."/>
            <person name="Robins E."/>
            <person name="Roeun D.C."/>
            <person name="Rostovtseva N."/>
            <person name="Sadat M."/>
            <person name="Seas A."/>
            <person name="So E.J."/>
            <person name="Sogbesan C."/>
            <person name="Strumsky L.A."/>
            <person name="Sun J.L."/>
            <person name="Sutherland H.J."/>
            <person name="Tchakounte I."/>
            <person name="Tewell J.R."/>
            <person name="Thapa D.J."/>
            <person name="Tkach Y."/>
            <person name="Tran C.D."/>
            <person name="Tran V."/>
            <person name="Vithayathil T."/>
            <person name="Vivekanandan A."/>
            <person name="Wang S.R."/>
            <person name="White E."/>
            <person name="Yang A.L."/>
            <person name="Ye D.T."/>
            <person name="Yirenkyi M."/>
            <person name="Zarb J.S."/>
            <person name="Zhang S."/>
            <person name="Zhou M.T."/>
            <person name="Cao A."/>
            <person name="Nguyen K.M."/>
            <person name="Patel K."/>
            <person name="Patel P."/>
            <person name="Pennington E."/>
            <person name="Sendze O."/>
            <person name="Zahangir S."/>
            <person name="Correa-Mendez M."/>
            <person name="Fabian M.F."/>
            <person name="Liu S."/>
            <person name="Jethmalani Y."/>
            <person name="Nunn R."/>
            <person name="Prakash A."/>
            <person name="Louise T."/>
            <person name="Russell D.A."/>
            <person name="Hatfull G.F."/>
            <person name="Erill I."/>
            <person name="Caruso S.M."/>
        </authorList>
    </citation>
    <scope>NUCLEOTIDE SEQUENCE [LARGE SCALE GENOMIC DNA]</scope>
</reference>
<gene>
    <name evidence="1" type="ORF">FLAPJACK_168</name>
</gene>
<dbReference type="EMBL" id="KY888882">
    <property type="protein sequence ID" value="ARQ95079.1"/>
    <property type="molecule type" value="Genomic_DNA"/>
</dbReference>
<evidence type="ECO:0000313" key="1">
    <source>
        <dbReference type="EMBL" id="ARQ95079.1"/>
    </source>
</evidence>
<organism evidence="1 2">
    <name type="scientific">Bacillus phage Flapjack</name>
    <dbReference type="NCBI Taxonomy" id="1983465"/>
    <lineage>
        <taxon>Viruses</taxon>
        <taxon>Duplodnaviria</taxon>
        <taxon>Heunggongvirae</taxon>
        <taxon>Uroviricota</taxon>
        <taxon>Caudoviricetes</taxon>
        <taxon>Herelleviridae</taxon>
        <taxon>Bastillevirinae</taxon>
        <taxon>Bequatrovirus</taxon>
        <taxon>Bequatrovirus spock</taxon>
    </lineage>
</organism>
<evidence type="ECO:0000313" key="2">
    <source>
        <dbReference type="Proteomes" id="UP000222741"/>
    </source>
</evidence>
<name>A0A1X9SGA1_9CAUD</name>
<dbReference type="Proteomes" id="UP000222741">
    <property type="component" value="Segment"/>
</dbReference>
<sequence>MAKKLADVLKQATVTLNPGDFLATVTRSEGYLPSREDTISLALGKYLFKVVDKDGARLVVPMKLAADNKSLVEVLDRPVIVAKGTELTYTVGRNHPTFRDGYQGRGFEKVKGIAADKMDKEIVLAFLEFANTEFSLGVNDFRLGGDELLDVGTPPTKP</sequence>